<sequence length="140" mass="15814">MSTKDVGQTAVVLFDGVCLLCQGAVKWIIRLDPDAYFRFASLQSDAGRELLQQYGGTADGPMNTMFLLEQGTLHSRSTAALRIAKRLKFPWPLLYAFIIVPHGLRDAVYRLVANNRYRWFGQSDACMLPTQEIKGRFIDL</sequence>
<organism evidence="1 2">
    <name type="scientific">Paenibacillus motobuensis</name>
    <dbReference type="NCBI Taxonomy" id="295324"/>
    <lineage>
        <taxon>Bacteria</taxon>
        <taxon>Bacillati</taxon>
        <taxon>Bacillota</taxon>
        <taxon>Bacilli</taxon>
        <taxon>Bacillales</taxon>
        <taxon>Paenibacillaceae</taxon>
        <taxon>Paenibacillus</taxon>
    </lineage>
</organism>
<name>A0ABN0Y489_9BACL</name>
<dbReference type="PANTHER" id="PTHR33639:SF1">
    <property type="entry name" value="T23E23.25"/>
    <property type="match status" value="1"/>
</dbReference>
<gene>
    <name evidence="1" type="ORF">GCM10008933_12430</name>
</gene>
<evidence type="ECO:0000313" key="1">
    <source>
        <dbReference type="EMBL" id="GAA0382783.1"/>
    </source>
</evidence>
<dbReference type="InterPro" id="IPR052927">
    <property type="entry name" value="DCC_oxidoreductase"/>
</dbReference>
<proteinExistence type="predicted"/>
<reference evidence="1 2" key="1">
    <citation type="journal article" date="2019" name="Int. J. Syst. Evol. Microbiol.">
        <title>The Global Catalogue of Microorganisms (GCM) 10K type strain sequencing project: providing services to taxonomists for standard genome sequencing and annotation.</title>
        <authorList>
            <consortium name="The Broad Institute Genomics Platform"/>
            <consortium name="The Broad Institute Genome Sequencing Center for Infectious Disease"/>
            <person name="Wu L."/>
            <person name="Ma J."/>
        </authorList>
    </citation>
    <scope>NUCLEOTIDE SEQUENCE [LARGE SCALE GENOMIC DNA]</scope>
    <source>
        <strain evidence="1 2">JCM 12774</strain>
    </source>
</reference>
<dbReference type="Pfam" id="PF04134">
    <property type="entry name" value="DCC1-like"/>
    <property type="match status" value="1"/>
</dbReference>
<evidence type="ECO:0000313" key="2">
    <source>
        <dbReference type="Proteomes" id="UP001500340"/>
    </source>
</evidence>
<protein>
    <submittedName>
        <fullName evidence="1">Thiol-disulfide oxidoreductase DCC family protein</fullName>
    </submittedName>
</protein>
<dbReference type="InterPro" id="IPR007263">
    <property type="entry name" value="DCC1-like"/>
</dbReference>
<accession>A0ABN0Y489</accession>
<comment type="caution">
    <text evidence="1">The sequence shown here is derived from an EMBL/GenBank/DDBJ whole genome shotgun (WGS) entry which is preliminary data.</text>
</comment>
<dbReference type="Proteomes" id="UP001500340">
    <property type="component" value="Unassembled WGS sequence"/>
</dbReference>
<dbReference type="EMBL" id="BAAACX010000007">
    <property type="protein sequence ID" value="GAA0382783.1"/>
    <property type="molecule type" value="Genomic_DNA"/>
</dbReference>
<dbReference type="PANTHER" id="PTHR33639">
    <property type="entry name" value="THIOL-DISULFIDE OXIDOREDUCTASE DCC"/>
    <property type="match status" value="1"/>
</dbReference>
<dbReference type="RefSeq" id="WP_343858835.1">
    <property type="nucleotide sequence ID" value="NZ_BAAACX010000007.1"/>
</dbReference>
<keyword evidence="2" id="KW-1185">Reference proteome</keyword>